<accession>A0ACC6UZF3</accession>
<protein>
    <submittedName>
        <fullName evidence="1">Uncharacterized protein</fullName>
    </submittedName>
</protein>
<name>A0ACC6UZF3_9CREN</name>
<organism evidence="1 2">
    <name type="scientific">Thermoproteus sp. AZ2</name>
    <dbReference type="NCBI Taxonomy" id="1609232"/>
    <lineage>
        <taxon>Archaea</taxon>
        <taxon>Thermoproteota</taxon>
        <taxon>Thermoprotei</taxon>
        <taxon>Thermoproteales</taxon>
        <taxon>Thermoproteaceae</taxon>
        <taxon>Thermoproteus</taxon>
    </lineage>
</organism>
<evidence type="ECO:0000313" key="2">
    <source>
        <dbReference type="Proteomes" id="UP000033636"/>
    </source>
</evidence>
<gene>
    <name evidence="1" type="ORF">TU35_001575</name>
</gene>
<dbReference type="Proteomes" id="UP000033636">
    <property type="component" value="Unassembled WGS sequence"/>
</dbReference>
<sequence length="55" mass="6079">MSVILLEVLAEGKIICGDSELYKKAQEALHRYVSRRGLVRAGRGWVPAALQRGRG</sequence>
<evidence type="ECO:0000313" key="1">
    <source>
        <dbReference type="EMBL" id="MFB6489931.1"/>
    </source>
</evidence>
<comment type="caution">
    <text evidence="1">The sequence shown here is derived from an EMBL/GenBank/DDBJ whole genome shotgun (WGS) entry which is preliminary data.</text>
</comment>
<reference evidence="1" key="1">
    <citation type="submission" date="2024-07" db="EMBL/GenBank/DDBJ databases">
        <title>Metagenome and Metagenome-Assembled Genomes of Archaea from a hot spring from the geothermal field of Los Azufres, Mexico.</title>
        <authorList>
            <person name="Marin-Paredes R."/>
            <person name="Martinez-Romero E."/>
            <person name="Servin-Garciduenas L.E."/>
        </authorList>
    </citation>
    <scope>NUCLEOTIDE SEQUENCE</scope>
</reference>
<dbReference type="EMBL" id="JZWT02000003">
    <property type="protein sequence ID" value="MFB6489931.1"/>
    <property type="molecule type" value="Genomic_DNA"/>
</dbReference>
<proteinExistence type="predicted"/>